<organism evidence="3 4">
    <name type="scientific">Urochloa decumbens</name>
    <dbReference type="NCBI Taxonomy" id="240449"/>
    <lineage>
        <taxon>Eukaryota</taxon>
        <taxon>Viridiplantae</taxon>
        <taxon>Streptophyta</taxon>
        <taxon>Embryophyta</taxon>
        <taxon>Tracheophyta</taxon>
        <taxon>Spermatophyta</taxon>
        <taxon>Magnoliopsida</taxon>
        <taxon>Liliopsida</taxon>
        <taxon>Poales</taxon>
        <taxon>Poaceae</taxon>
        <taxon>PACMAD clade</taxon>
        <taxon>Panicoideae</taxon>
        <taxon>Panicodae</taxon>
        <taxon>Paniceae</taxon>
        <taxon>Melinidinae</taxon>
        <taxon>Urochloa</taxon>
    </lineage>
</organism>
<gene>
    <name evidence="3" type="ORF">URODEC1_LOCUS55052</name>
</gene>
<protein>
    <recommendedName>
        <fullName evidence="2">DUF4220 domain-containing protein</fullName>
    </recommendedName>
</protein>
<dbReference type="Pfam" id="PF04578">
    <property type="entry name" value="DUF594"/>
    <property type="match status" value="1"/>
</dbReference>
<feature type="transmembrane region" description="Helical" evidence="1">
    <location>
        <begin position="17"/>
        <end position="39"/>
    </location>
</feature>
<feature type="transmembrane region" description="Helical" evidence="1">
    <location>
        <begin position="51"/>
        <end position="70"/>
    </location>
</feature>
<proteinExistence type="predicted"/>
<feature type="transmembrane region" description="Helical" evidence="1">
    <location>
        <begin position="333"/>
        <end position="358"/>
    </location>
</feature>
<keyword evidence="1" id="KW-1133">Transmembrane helix</keyword>
<dbReference type="Proteomes" id="UP001497457">
    <property type="component" value="Chromosome 21rd"/>
</dbReference>
<dbReference type="InterPro" id="IPR025315">
    <property type="entry name" value="DUF4220"/>
</dbReference>
<evidence type="ECO:0000259" key="2">
    <source>
        <dbReference type="Pfam" id="PF13968"/>
    </source>
</evidence>
<evidence type="ECO:0000313" key="4">
    <source>
        <dbReference type="Proteomes" id="UP001497457"/>
    </source>
</evidence>
<evidence type="ECO:0000256" key="1">
    <source>
        <dbReference type="SAM" id="Phobius"/>
    </source>
</evidence>
<name>A0ABC9AKI2_9POAL</name>
<reference evidence="3 4" key="2">
    <citation type="submission" date="2024-10" db="EMBL/GenBank/DDBJ databases">
        <authorList>
            <person name="Ryan C."/>
        </authorList>
    </citation>
    <scope>NUCLEOTIDE SEQUENCE [LARGE SCALE GENOMIC DNA]</scope>
</reference>
<dbReference type="AlphaFoldDB" id="A0ABC9AKI2"/>
<dbReference type="EMBL" id="OZ075131">
    <property type="protein sequence ID" value="CAL4978985.1"/>
    <property type="molecule type" value="Genomic_DNA"/>
</dbReference>
<keyword evidence="1" id="KW-0472">Membrane</keyword>
<feature type="domain" description="DUF4220" evidence="2">
    <location>
        <begin position="53"/>
        <end position="409"/>
    </location>
</feature>
<sequence>MAVAGSVAPPLEEWKNWVLHALVLLSFTLQATLLVAAAFRRRVDSGWLRAFVWSAYILADWTAIYALGHLSVANWAGEHHLMLLWAPFLLVHLGGQDNITAYALEDNRLWLRHLQALAVQATAAAYVLYLSFSSPGGGGGVAVSRFRKASIILYVVGVLKYGERVAALWVASRSRLGENYRSIKPKESHAVVDDTIDFAREELTIGLDGDAKKEKILVLLAHFLLHVPKELLMGPAPYEFKLDVYRLDLTAFVGGDGLYKVAERQLSLMHDVLYTKAPVIRTSLYGFCMRIFSCAGTAAAFALFHQGLMQALLRPQENHHYCGNRYCNRADVAITYVLIVGAVVLEAVALVATVCSTWTELGFPLFMIAKEVLMRAAPPLLLRVSLRRWQLHSNSYYWSGTMGQQNMLELCVGSRHSRWSKAARFIGLEGWWNTLAYSGSTSVTECVKRLVMELAAELNGGVQSSGSSSATAVGSFFQFSLRLQQLRRALGLCAHDAHKLFLIGTCDMDETILVWHIATNVYLHDKQDKQELPLGKAVQALSNYMLFILAARPGMLPAPSGRTRYMDICYELTTDDSFQCASPQDLANKLLELGKEADNFSAHAPSTLASGCWLGAKLTDVPSKPDGDSMLKLIAKVWVEILCYAGHRCSGNSHAGRLSNGGELLTVAAIVMEFVKKGMYQAFIYSKASSRTGGSAHVCLNKQ</sequence>
<dbReference type="PANTHER" id="PTHR31325">
    <property type="entry name" value="OS01G0798800 PROTEIN-RELATED"/>
    <property type="match status" value="1"/>
</dbReference>
<evidence type="ECO:0000313" key="3">
    <source>
        <dbReference type="EMBL" id="CAL4978985.1"/>
    </source>
</evidence>
<dbReference type="InterPro" id="IPR007658">
    <property type="entry name" value="DUF594"/>
</dbReference>
<keyword evidence="4" id="KW-1185">Reference proteome</keyword>
<dbReference type="Pfam" id="PF13968">
    <property type="entry name" value="DUF4220"/>
    <property type="match status" value="1"/>
</dbReference>
<reference evidence="4" key="1">
    <citation type="submission" date="2024-06" db="EMBL/GenBank/DDBJ databases">
        <authorList>
            <person name="Ryan C."/>
        </authorList>
    </citation>
    <scope>NUCLEOTIDE SEQUENCE [LARGE SCALE GENOMIC DNA]</scope>
</reference>
<keyword evidence="1" id="KW-0812">Transmembrane</keyword>
<accession>A0ABC9AKI2</accession>